<accession>A0A7I4CUP3</accession>
<keyword evidence="1" id="KW-0812">Transmembrane</keyword>
<keyword evidence="1" id="KW-1133">Transmembrane helix</keyword>
<evidence type="ECO:0000256" key="1">
    <source>
        <dbReference type="SAM" id="Phobius"/>
    </source>
</evidence>
<sequence>MRLVTKQRLLENLVAWAFFCRSFASLHKLQGPSTCEPIRAPSPRRATTPPFSRPHAFPIQMLVAPAQPPPACRRISTTSVVCASLSLSLCVCVAFGSLFLSSFASSSSPPCSTSIICFEIQEV</sequence>
<dbReference type="EnsemblPlants" id="Pp3c26_8530V3.2">
    <property type="protein sequence ID" value="Pp3c26_8530V3.2"/>
    <property type="gene ID" value="Pp3c26_8530"/>
</dbReference>
<dbReference type="AlphaFoldDB" id="A0A7I4CUP3"/>
<organism evidence="2 3">
    <name type="scientific">Physcomitrium patens</name>
    <name type="common">Spreading-leaved earth moss</name>
    <name type="synonym">Physcomitrella patens</name>
    <dbReference type="NCBI Taxonomy" id="3218"/>
    <lineage>
        <taxon>Eukaryota</taxon>
        <taxon>Viridiplantae</taxon>
        <taxon>Streptophyta</taxon>
        <taxon>Embryophyta</taxon>
        <taxon>Bryophyta</taxon>
        <taxon>Bryophytina</taxon>
        <taxon>Bryopsida</taxon>
        <taxon>Funariidae</taxon>
        <taxon>Funariales</taxon>
        <taxon>Funariaceae</taxon>
        <taxon>Physcomitrium</taxon>
    </lineage>
</organism>
<reference evidence="2" key="3">
    <citation type="submission" date="2020-12" db="UniProtKB">
        <authorList>
            <consortium name="EnsemblPlants"/>
        </authorList>
    </citation>
    <scope>IDENTIFICATION</scope>
</reference>
<keyword evidence="1" id="KW-0472">Membrane</keyword>
<name>A0A7I4CUP3_PHYPA</name>
<dbReference type="Gramene" id="Pp3c26_8530V3.2">
    <property type="protein sequence ID" value="Pp3c26_8530V3.2"/>
    <property type="gene ID" value="Pp3c26_8530"/>
</dbReference>
<evidence type="ECO:0000313" key="3">
    <source>
        <dbReference type="Proteomes" id="UP000006727"/>
    </source>
</evidence>
<reference evidence="2 3" key="1">
    <citation type="journal article" date="2008" name="Science">
        <title>The Physcomitrella genome reveals evolutionary insights into the conquest of land by plants.</title>
        <authorList>
            <person name="Rensing S."/>
            <person name="Lang D."/>
            <person name="Zimmer A."/>
            <person name="Terry A."/>
            <person name="Salamov A."/>
            <person name="Shapiro H."/>
            <person name="Nishiyama T."/>
            <person name="Perroud P.-F."/>
            <person name="Lindquist E."/>
            <person name="Kamisugi Y."/>
            <person name="Tanahashi T."/>
            <person name="Sakakibara K."/>
            <person name="Fujita T."/>
            <person name="Oishi K."/>
            <person name="Shin-I T."/>
            <person name="Kuroki Y."/>
            <person name="Toyoda A."/>
            <person name="Suzuki Y."/>
            <person name="Hashimoto A."/>
            <person name="Yamaguchi K."/>
            <person name="Sugano A."/>
            <person name="Kohara Y."/>
            <person name="Fujiyama A."/>
            <person name="Anterola A."/>
            <person name="Aoki S."/>
            <person name="Ashton N."/>
            <person name="Barbazuk W.B."/>
            <person name="Barker E."/>
            <person name="Bennetzen J."/>
            <person name="Bezanilla M."/>
            <person name="Blankenship R."/>
            <person name="Cho S.H."/>
            <person name="Dutcher S."/>
            <person name="Estelle M."/>
            <person name="Fawcett J.A."/>
            <person name="Gundlach H."/>
            <person name="Hanada K."/>
            <person name="Heyl A."/>
            <person name="Hicks K.A."/>
            <person name="Hugh J."/>
            <person name="Lohr M."/>
            <person name="Mayer K."/>
            <person name="Melkozernov A."/>
            <person name="Murata T."/>
            <person name="Nelson D."/>
            <person name="Pils B."/>
            <person name="Prigge M."/>
            <person name="Reiss B."/>
            <person name="Renner T."/>
            <person name="Rombauts S."/>
            <person name="Rushton P."/>
            <person name="Sanderfoot A."/>
            <person name="Schween G."/>
            <person name="Shiu S.-H."/>
            <person name="Stueber K."/>
            <person name="Theodoulou F.L."/>
            <person name="Tu H."/>
            <person name="Van de Peer Y."/>
            <person name="Verrier P.J."/>
            <person name="Waters E."/>
            <person name="Wood A."/>
            <person name="Yang L."/>
            <person name="Cove D."/>
            <person name="Cuming A."/>
            <person name="Hasebe M."/>
            <person name="Lucas S."/>
            <person name="Mishler D.B."/>
            <person name="Reski R."/>
            <person name="Grigoriev I."/>
            <person name="Quatrano R.S."/>
            <person name="Boore J.L."/>
        </authorList>
    </citation>
    <scope>NUCLEOTIDE SEQUENCE [LARGE SCALE GENOMIC DNA]</scope>
    <source>
        <strain evidence="2 3">cv. Gransden 2004</strain>
    </source>
</reference>
<reference evidence="2 3" key="2">
    <citation type="journal article" date="2018" name="Plant J.">
        <title>The Physcomitrella patens chromosome-scale assembly reveals moss genome structure and evolution.</title>
        <authorList>
            <person name="Lang D."/>
            <person name="Ullrich K.K."/>
            <person name="Murat F."/>
            <person name="Fuchs J."/>
            <person name="Jenkins J."/>
            <person name="Haas F.B."/>
            <person name="Piednoel M."/>
            <person name="Gundlach H."/>
            <person name="Van Bel M."/>
            <person name="Meyberg R."/>
            <person name="Vives C."/>
            <person name="Morata J."/>
            <person name="Symeonidi A."/>
            <person name="Hiss M."/>
            <person name="Muchero W."/>
            <person name="Kamisugi Y."/>
            <person name="Saleh O."/>
            <person name="Blanc G."/>
            <person name="Decker E.L."/>
            <person name="van Gessel N."/>
            <person name="Grimwood J."/>
            <person name="Hayes R.D."/>
            <person name="Graham S.W."/>
            <person name="Gunter L.E."/>
            <person name="McDaniel S.F."/>
            <person name="Hoernstein S.N.W."/>
            <person name="Larsson A."/>
            <person name="Li F.W."/>
            <person name="Perroud P.F."/>
            <person name="Phillips J."/>
            <person name="Ranjan P."/>
            <person name="Rokshar D.S."/>
            <person name="Rothfels C.J."/>
            <person name="Schneider L."/>
            <person name="Shu S."/>
            <person name="Stevenson D.W."/>
            <person name="Thummler F."/>
            <person name="Tillich M."/>
            <person name="Villarreal Aguilar J.C."/>
            <person name="Widiez T."/>
            <person name="Wong G.K."/>
            <person name="Wymore A."/>
            <person name="Zhang Y."/>
            <person name="Zimmer A.D."/>
            <person name="Quatrano R.S."/>
            <person name="Mayer K.F.X."/>
            <person name="Goodstein D."/>
            <person name="Casacuberta J.M."/>
            <person name="Vandepoele K."/>
            <person name="Reski R."/>
            <person name="Cuming A.C."/>
            <person name="Tuskan G.A."/>
            <person name="Maumus F."/>
            <person name="Salse J."/>
            <person name="Schmutz J."/>
            <person name="Rensing S.A."/>
        </authorList>
    </citation>
    <scope>NUCLEOTIDE SEQUENCE [LARGE SCALE GENOMIC DNA]</scope>
    <source>
        <strain evidence="2 3">cv. Gransden 2004</strain>
    </source>
</reference>
<dbReference type="Proteomes" id="UP000006727">
    <property type="component" value="Chromosome 26"/>
</dbReference>
<keyword evidence="3" id="KW-1185">Reference proteome</keyword>
<protein>
    <recommendedName>
        <fullName evidence="4">Transmembrane protein</fullName>
    </recommendedName>
</protein>
<dbReference type="EMBL" id="ABEU02000026">
    <property type="status" value="NOT_ANNOTATED_CDS"/>
    <property type="molecule type" value="Genomic_DNA"/>
</dbReference>
<feature type="transmembrane region" description="Helical" evidence="1">
    <location>
        <begin position="80"/>
        <end position="100"/>
    </location>
</feature>
<proteinExistence type="predicted"/>
<evidence type="ECO:0008006" key="4">
    <source>
        <dbReference type="Google" id="ProtNLM"/>
    </source>
</evidence>
<evidence type="ECO:0000313" key="2">
    <source>
        <dbReference type="EnsemblPlants" id="Pp3c26_8530V3.2"/>
    </source>
</evidence>